<sequence length="134" mass="15505">MRIDILNIRCNNSWKFLGICQRILISQDANSNIEDLETLFDMGNVMSYDNHSKKARRVLESEGENPVNLNIKQRRRTVLYYTGADDVVAKNSPAFIRPRKINISGAAPNSYFIQIFIIFLYLTKHLKEQKAVLK</sequence>
<dbReference type="AlphaFoldDB" id="A0A1B0BZJ0"/>
<organism evidence="1 2">
    <name type="scientific">Glossina palpalis gambiensis</name>
    <dbReference type="NCBI Taxonomy" id="67801"/>
    <lineage>
        <taxon>Eukaryota</taxon>
        <taxon>Metazoa</taxon>
        <taxon>Ecdysozoa</taxon>
        <taxon>Arthropoda</taxon>
        <taxon>Hexapoda</taxon>
        <taxon>Insecta</taxon>
        <taxon>Pterygota</taxon>
        <taxon>Neoptera</taxon>
        <taxon>Endopterygota</taxon>
        <taxon>Diptera</taxon>
        <taxon>Brachycera</taxon>
        <taxon>Muscomorpha</taxon>
        <taxon>Hippoboscoidea</taxon>
        <taxon>Glossinidae</taxon>
        <taxon>Glossina</taxon>
    </lineage>
</organism>
<name>A0A1B0BZJ0_9MUSC</name>
<keyword evidence="2" id="KW-1185">Reference proteome</keyword>
<proteinExistence type="predicted"/>
<dbReference type="VEuPathDB" id="VectorBase:GPPI045150"/>
<accession>A0A1B0BZJ0</accession>
<protein>
    <submittedName>
        <fullName evidence="1">Uncharacterized protein</fullName>
    </submittedName>
</protein>
<dbReference type="EnsemblMetazoa" id="GPPI045150-RA">
    <property type="protein sequence ID" value="GPPI045150-PA"/>
    <property type="gene ID" value="GPPI045150"/>
</dbReference>
<evidence type="ECO:0000313" key="2">
    <source>
        <dbReference type="Proteomes" id="UP000092460"/>
    </source>
</evidence>
<reference evidence="1" key="2">
    <citation type="submission" date="2020-05" db="UniProtKB">
        <authorList>
            <consortium name="EnsemblMetazoa"/>
        </authorList>
    </citation>
    <scope>IDENTIFICATION</scope>
    <source>
        <strain evidence="1">IAEA</strain>
    </source>
</reference>
<reference evidence="2" key="1">
    <citation type="submission" date="2015-01" db="EMBL/GenBank/DDBJ databases">
        <authorList>
            <person name="Aksoy S."/>
            <person name="Warren W."/>
            <person name="Wilson R.K."/>
        </authorList>
    </citation>
    <scope>NUCLEOTIDE SEQUENCE [LARGE SCALE GENOMIC DNA]</scope>
    <source>
        <strain evidence="2">IAEA</strain>
    </source>
</reference>
<dbReference type="EMBL" id="JXJN01023171">
    <property type="status" value="NOT_ANNOTATED_CDS"/>
    <property type="molecule type" value="Genomic_DNA"/>
</dbReference>
<dbReference type="Proteomes" id="UP000092460">
    <property type="component" value="Unassembled WGS sequence"/>
</dbReference>
<evidence type="ECO:0000313" key="1">
    <source>
        <dbReference type="EnsemblMetazoa" id="GPPI045150-PA"/>
    </source>
</evidence>